<evidence type="ECO:0000313" key="3">
    <source>
        <dbReference type="Proteomes" id="UP000240569"/>
    </source>
</evidence>
<protein>
    <recommendedName>
        <fullName evidence="4">Major facilitator superfamily (MFS) profile domain-containing protein</fullName>
    </recommendedName>
</protein>
<gene>
    <name evidence="2" type="ORF">B9Q02_05785</name>
</gene>
<keyword evidence="1" id="KW-0472">Membrane</keyword>
<feature type="transmembrane region" description="Helical" evidence="1">
    <location>
        <begin position="55"/>
        <end position="76"/>
    </location>
</feature>
<evidence type="ECO:0000313" key="2">
    <source>
        <dbReference type="EMBL" id="PSN85569.1"/>
    </source>
</evidence>
<dbReference type="AlphaFoldDB" id="A0A2R6AGU8"/>
<feature type="transmembrane region" description="Helical" evidence="1">
    <location>
        <begin position="21"/>
        <end position="43"/>
    </location>
</feature>
<proteinExistence type="predicted"/>
<accession>A0A2R6AGU8</accession>
<sequence>MSNTAYFSYLFDKASDKKAAITMYNVYSGFGALLGGILGGLSYELLYPRLGANTLRVLFKAIALGRFSASIPFLLLKKKEDTL</sequence>
<reference evidence="2 3" key="1">
    <citation type="submission" date="2017-04" db="EMBL/GenBank/DDBJ databases">
        <title>Novel microbial lineages endemic to geothermal iron-oxide mats fill important gaps in the evolutionary history of Archaea.</title>
        <authorList>
            <person name="Jay Z.J."/>
            <person name="Beam J.P."/>
            <person name="Dlakic M."/>
            <person name="Rusch D.B."/>
            <person name="Kozubal M.A."/>
            <person name="Inskeep W.P."/>
        </authorList>
    </citation>
    <scope>NUCLEOTIDE SEQUENCE [LARGE SCALE GENOMIC DNA]</scope>
    <source>
        <strain evidence="2">BE_D</strain>
    </source>
</reference>
<evidence type="ECO:0000256" key="1">
    <source>
        <dbReference type="SAM" id="Phobius"/>
    </source>
</evidence>
<keyword evidence="1" id="KW-1133">Transmembrane helix</keyword>
<dbReference type="EMBL" id="NEXD01000027">
    <property type="protein sequence ID" value="PSN85569.1"/>
    <property type="molecule type" value="Genomic_DNA"/>
</dbReference>
<evidence type="ECO:0008006" key="4">
    <source>
        <dbReference type="Google" id="ProtNLM"/>
    </source>
</evidence>
<dbReference type="Proteomes" id="UP000240569">
    <property type="component" value="Unassembled WGS sequence"/>
</dbReference>
<organism evidence="2 3">
    <name type="scientific">Candidatus Marsarchaeota G1 archaeon BE_D</name>
    <dbReference type="NCBI Taxonomy" id="1978156"/>
    <lineage>
        <taxon>Archaea</taxon>
        <taxon>Candidatus Marsarchaeota</taxon>
        <taxon>Candidatus Marsarchaeota group 1</taxon>
    </lineage>
</organism>
<keyword evidence="1" id="KW-0812">Transmembrane</keyword>
<name>A0A2R6AGU8_9ARCH</name>
<comment type="caution">
    <text evidence="2">The sequence shown here is derived from an EMBL/GenBank/DDBJ whole genome shotgun (WGS) entry which is preliminary data.</text>
</comment>